<comment type="catalytic activity">
    <reaction evidence="1 9">
        <text>GTP + H2O = 7,8-dihydroneopterin 3'-triphosphate + formate + H(+)</text>
        <dbReference type="Rhea" id="RHEA:17473"/>
        <dbReference type="ChEBI" id="CHEBI:15377"/>
        <dbReference type="ChEBI" id="CHEBI:15378"/>
        <dbReference type="ChEBI" id="CHEBI:15740"/>
        <dbReference type="ChEBI" id="CHEBI:37565"/>
        <dbReference type="ChEBI" id="CHEBI:58462"/>
        <dbReference type="EC" id="3.5.4.16"/>
    </reaction>
</comment>
<proteinExistence type="inferred from homology"/>
<dbReference type="InterPro" id="IPR018234">
    <property type="entry name" value="GTP_CycHdrlase_I_CS"/>
</dbReference>
<evidence type="ECO:0000313" key="11">
    <source>
        <dbReference type="EMBL" id="QBH96696.1"/>
    </source>
</evidence>
<reference evidence="11 12" key="1">
    <citation type="submission" date="2019-03" db="EMBL/GenBank/DDBJ databases">
        <title>Pragia sp. nov. isolated from the gut tract of Carduelis flavirostris.</title>
        <authorList>
            <person name="Ge Y."/>
        </authorList>
    </citation>
    <scope>NUCLEOTIDE SEQUENCE [LARGE SCALE GENOMIC DNA]</scope>
    <source>
        <strain evidence="11 12">CF-458</strain>
    </source>
</reference>
<evidence type="ECO:0000256" key="5">
    <source>
        <dbReference type="ARBA" id="ARBA00022563"/>
    </source>
</evidence>
<comment type="pathway">
    <text evidence="2 9">Cofactor biosynthesis; 7,8-dihydroneopterin triphosphate biosynthesis; 7,8-dihydroneopterin triphosphate from GTP: step 1/1.</text>
</comment>
<evidence type="ECO:0000256" key="8">
    <source>
        <dbReference type="ARBA" id="ARBA00022833"/>
    </source>
</evidence>
<comment type="subunit">
    <text evidence="4">Toroid-shaped homodecamer, composed of two pentamers of five dimers.</text>
</comment>
<gene>
    <name evidence="9 11" type="primary">folE</name>
    <name evidence="11" type="ORF">EKN56_09925</name>
</gene>
<evidence type="ECO:0000256" key="7">
    <source>
        <dbReference type="ARBA" id="ARBA00022801"/>
    </source>
</evidence>
<dbReference type="GO" id="GO:0006729">
    <property type="term" value="P:tetrahydrobiopterin biosynthetic process"/>
    <property type="evidence" value="ECO:0007669"/>
    <property type="project" value="TreeGrafter"/>
</dbReference>
<dbReference type="PROSITE" id="PS00860">
    <property type="entry name" value="GTP_CYCLOHYDROL_1_2"/>
    <property type="match status" value="1"/>
</dbReference>
<keyword evidence="12" id="KW-1185">Reference proteome</keyword>
<dbReference type="UniPathway" id="UPA00848">
    <property type="reaction ID" value="UER00151"/>
</dbReference>
<accession>A0A411WKJ5</accession>
<dbReference type="EC" id="3.5.4.16" evidence="9"/>
<organism evidence="11 12">
    <name type="scientific">Limnobaculum zhutongyuii</name>
    <dbReference type="NCBI Taxonomy" id="2498113"/>
    <lineage>
        <taxon>Bacteria</taxon>
        <taxon>Pseudomonadati</taxon>
        <taxon>Pseudomonadota</taxon>
        <taxon>Gammaproteobacteria</taxon>
        <taxon>Enterobacterales</taxon>
        <taxon>Budviciaceae</taxon>
        <taxon>Limnobaculum</taxon>
    </lineage>
</organism>
<feature type="binding site" evidence="9">
    <location>
        <position position="180"/>
    </location>
    <ligand>
        <name>Zn(2+)</name>
        <dbReference type="ChEBI" id="CHEBI:29105"/>
    </ligand>
</feature>
<keyword evidence="6 9" id="KW-0479">Metal-binding</keyword>
<keyword evidence="5 9" id="KW-0554">One-carbon metabolism</keyword>
<dbReference type="PANTHER" id="PTHR11109:SF7">
    <property type="entry name" value="GTP CYCLOHYDROLASE 1"/>
    <property type="match status" value="1"/>
</dbReference>
<evidence type="ECO:0000256" key="3">
    <source>
        <dbReference type="ARBA" id="ARBA00008085"/>
    </source>
</evidence>
<evidence type="ECO:0000313" key="12">
    <source>
        <dbReference type="Proteomes" id="UP000293154"/>
    </source>
</evidence>
<feature type="binding site" evidence="9">
    <location>
        <position position="109"/>
    </location>
    <ligand>
        <name>Zn(2+)</name>
        <dbReference type="ChEBI" id="CHEBI:29105"/>
    </ligand>
</feature>
<sequence>MSSLSKEAMLVHAALEARGLETPLRGQPVDATTRKQKIEEHMTSIMQLLNLDLSDDSLAETPKRIAKMYVDEIFSGLDYANFPKITLIENKMKVDEMVTVRDITLTSTCEHHFVTIDGKATVAYIPKDYVIGLSKINRIVQFFSQRPQVQERLTQQILLALQTLLGTTNVAVSIDAIHYCVKSRGVCDATSSTSTTSIGGIFKSNPSTRQEFLRAVRHSPHHI</sequence>
<dbReference type="GO" id="GO:0005525">
    <property type="term" value="F:GTP binding"/>
    <property type="evidence" value="ECO:0007669"/>
    <property type="project" value="UniProtKB-KW"/>
</dbReference>
<protein>
    <recommendedName>
        <fullName evidence="9">GTP cyclohydrolase 1</fullName>
        <ecNumber evidence="9">3.5.4.16</ecNumber>
    </recommendedName>
    <alternativeName>
        <fullName evidence="9">GTP cyclohydrolase I</fullName>
        <shortName evidence="9">GTP-CH-I</shortName>
    </alternativeName>
</protein>
<feature type="binding site" evidence="9">
    <location>
        <position position="112"/>
    </location>
    <ligand>
        <name>Zn(2+)</name>
        <dbReference type="ChEBI" id="CHEBI:29105"/>
    </ligand>
</feature>
<dbReference type="InterPro" id="IPR020602">
    <property type="entry name" value="GTP_CycHdrlase_I_dom"/>
</dbReference>
<dbReference type="NCBIfam" id="NF006826">
    <property type="entry name" value="PRK09347.1-3"/>
    <property type="match status" value="1"/>
</dbReference>
<dbReference type="RefSeq" id="WP_130591633.1">
    <property type="nucleotide sequence ID" value="NZ_CP034752.1"/>
</dbReference>
<comment type="subunit">
    <text evidence="9">Homopolymer.</text>
</comment>
<keyword evidence="9" id="KW-0547">Nucleotide-binding</keyword>
<keyword evidence="7 9" id="KW-0378">Hydrolase</keyword>
<dbReference type="GO" id="GO:0046654">
    <property type="term" value="P:tetrahydrofolate biosynthetic process"/>
    <property type="evidence" value="ECO:0007669"/>
    <property type="project" value="UniProtKB-UniRule"/>
</dbReference>
<dbReference type="InterPro" id="IPR043134">
    <property type="entry name" value="GTP-CH-I_N"/>
</dbReference>
<dbReference type="FunFam" id="1.10.286.10:FF:000002">
    <property type="entry name" value="GTP cyclohydrolase 1"/>
    <property type="match status" value="1"/>
</dbReference>
<keyword evidence="9" id="KW-0342">GTP-binding</keyword>
<dbReference type="Gene3D" id="3.30.1130.10">
    <property type="match status" value="1"/>
</dbReference>
<dbReference type="HAMAP" id="MF_00223">
    <property type="entry name" value="FolE"/>
    <property type="match status" value="1"/>
</dbReference>
<dbReference type="Proteomes" id="UP000293154">
    <property type="component" value="Chromosome"/>
</dbReference>
<evidence type="ECO:0000256" key="2">
    <source>
        <dbReference type="ARBA" id="ARBA00005080"/>
    </source>
</evidence>
<dbReference type="Pfam" id="PF01227">
    <property type="entry name" value="GTP_cyclohydroI"/>
    <property type="match status" value="1"/>
</dbReference>
<dbReference type="PROSITE" id="PS00859">
    <property type="entry name" value="GTP_CYCLOHYDROL_1_1"/>
    <property type="match status" value="1"/>
</dbReference>
<dbReference type="FunFam" id="3.30.1130.10:FF:000001">
    <property type="entry name" value="GTP cyclohydrolase 1"/>
    <property type="match status" value="1"/>
</dbReference>
<dbReference type="GO" id="GO:0008270">
    <property type="term" value="F:zinc ion binding"/>
    <property type="evidence" value="ECO:0007669"/>
    <property type="project" value="UniProtKB-UniRule"/>
</dbReference>
<dbReference type="NCBIfam" id="NF006824">
    <property type="entry name" value="PRK09347.1-1"/>
    <property type="match status" value="1"/>
</dbReference>
<dbReference type="InterPro" id="IPR043133">
    <property type="entry name" value="GTP-CH-I_C/QueF"/>
</dbReference>
<dbReference type="Gene3D" id="1.10.286.10">
    <property type="match status" value="1"/>
</dbReference>
<dbReference type="KEGG" id="prag:EKN56_09925"/>
<dbReference type="SUPFAM" id="SSF55620">
    <property type="entry name" value="Tetrahydrobiopterin biosynthesis enzymes-like"/>
    <property type="match status" value="1"/>
</dbReference>
<feature type="domain" description="GTP cyclohydrolase I" evidence="10">
    <location>
        <begin position="38"/>
        <end position="216"/>
    </location>
</feature>
<dbReference type="GO" id="GO:0003934">
    <property type="term" value="F:GTP cyclohydrolase I activity"/>
    <property type="evidence" value="ECO:0007669"/>
    <property type="project" value="UniProtKB-UniRule"/>
</dbReference>
<dbReference type="EMBL" id="CP034752">
    <property type="protein sequence ID" value="QBH96696.1"/>
    <property type="molecule type" value="Genomic_DNA"/>
</dbReference>
<dbReference type="InterPro" id="IPR001474">
    <property type="entry name" value="GTP_CycHdrlase_I"/>
</dbReference>
<name>A0A411WKJ5_9GAMM</name>
<dbReference type="OrthoDB" id="9801207at2"/>
<evidence type="ECO:0000259" key="10">
    <source>
        <dbReference type="Pfam" id="PF01227"/>
    </source>
</evidence>
<evidence type="ECO:0000256" key="1">
    <source>
        <dbReference type="ARBA" id="ARBA00001052"/>
    </source>
</evidence>
<dbReference type="AlphaFoldDB" id="A0A411WKJ5"/>
<evidence type="ECO:0000256" key="9">
    <source>
        <dbReference type="HAMAP-Rule" id="MF_00223"/>
    </source>
</evidence>
<evidence type="ECO:0000256" key="6">
    <source>
        <dbReference type="ARBA" id="ARBA00022723"/>
    </source>
</evidence>
<keyword evidence="8 9" id="KW-0862">Zinc</keyword>
<dbReference type="NCBIfam" id="TIGR00063">
    <property type="entry name" value="folE"/>
    <property type="match status" value="1"/>
</dbReference>
<dbReference type="GO" id="GO:0006730">
    <property type="term" value="P:one-carbon metabolic process"/>
    <property type="evidence" value="ECO:0007669"/>
    <property type="project" value="UniProtKB-UniRule"/>
</dbReference>
<dbReference type="GO" id="GO:0005737">
    <property type="term" value="C:cytoplasm"/>
    <property type="evidence" value="ECO:0007669"/>
    <property type="project" value="TreeGrafter"/>
</dbReference>
<evidence type="ECO:0000256" key="4">
    <source>
        <dbReference type="ARBA" id="ARBA00011857"/>
    </source>
</evidence>
<dbReference type="PANTHER" id="PTHR11109">
    <property type="entry name" value="GTP CYCLOHYDROLASE I"/>
    <property type="match status" value="1"/>
</dbReference>
<comment type="similarity">
    <text evidence="3 9">Belongs to the GTP cyclohydrolase I family.</text>
</comment>